<dbReference type="InterPro" id="IPR016161">
    <property type="entry name" value="Ald_DH/histidinol_DH"/>
</dbReference>
<organism evidence="3 4">
    <name type="scientific">Melanomma pulvis-pyrius CBS 109.77</name>
    <dbReference type="NCBI Taxonomy" id="1314802"/>
    <lineage>
        <taxon>Eukaryota</taxon>
        <taxon>Fungi</taxon>
        <taxon>Dikarya</taxon>
        <taxon>Ascomycota</taxon>
        <taxon>Pezizomycotina</taxon>
        <taxon>Dothideomycetes</taxon>
        <taxon>Pleosporomycetidae</taxon>
        <taxon>Pleosporales</taxon>
        <taxon>Melanommataceae</taxon>
        <taxon>Melanomma</taxon>
    </lineage>
</organism>
<dbReference type="GO" id="GO:0016620">
    <property type="term" value="F:oxidoreductase activity, acting on the aldehyde or oxo group of donors, NAD or NADP as acceptor"/>
    <property type="evidence" value="ECO:0007669"/>
    <property type="project" value="InterPro"/>
</dbReference>
<dbReference type="PANTHER" id="PTHR43111:SF1">
    <property type="entry name" value="ALDEHYDE DEHYDROGENASE B-RELATED"/>
    <property type="match status" value="1"/>
</dbReference>
<dbReference type="InterPro" id="IPR016162">
    <property type="entry name" value="Ald_DH_N"/>
</dbReference>
<dbReference type="InterPro" id="IPR015590">
    <property type="entry name" value="Aldehyde_DH_dom"/>
</dbReference>
<protein>
    <submittedName>
        <fullName evidence="3">ALDH-like protein</fullName>
    </submittedName>
</protein>
<gene>
    <name evidence="3" type="ORF">K505DRAFT_233373</name>
</gene>
<accession>A0A6A6XPZ8</accession>
<dbReference type="Proteomes" id="UP000799757">
    <property type="component" value="Unassembled WGS sequence"/>
</dbReference>
<dbReference type="Pfam" id="PF00171">
    <property type="entry name" value="Aldedh"/>
    <property type="match status" value="2"/>
</dbReference>
<keyword evidence="1" id="KW-0812">Transmembrane</keyword>
<dbReference type="SUPFAM" id="SSF53720">
    <property type="entry name" value="ALDH-like"/>
    <property type="match status" value="1"/>
</dbReference>
<dbReference type="EMBL" id="MU001784">
    <property type="protein sequence ID" value="KAF2798429.1"/>
    <property type="molecule type" value="Genomic_DNA"/>
</dbReference>
<sequence length="491" mass="53825">MSRTLQAVREAAIDGRLRNVIYRQSQLEKLQKVFVENAEAAEKAIRKDSGNSNSEAAVEFILTLQAIKAYYETLDETEALRSEYALARGEDAAGRQDGIGIVYIVPTNYTLFYSVVVATSAAIAAGNCVVIEFRTPLQELPLLLQKLLKIALDPSTVEFVTSRASDDDLGPNHIRVIQNNTTAADQQPLLPTIYSPLISLPESRVVAIVDRGVDFANTAAALVTARFGFGGNSPYAPDVVLVHEYVKKEFLIAVVEEMVKFTANGSVLKPVEQERAEHVKRLLESGQKSGEIQVTSSTIRGSVYEVKDRNTEVLRNKINGTSLVVLGVRSLDDAINLANQSGNLLASYIWAAPTSAKYLSQFVQTQASFVNQVPLEFLVGPAAPRFSFIDRSLRYPVKLLSAPHAEYATRHPNSDFVHKCLQDTDTRGITKTLKEISVPLSPKSVRSDGGQIGFFEQGIFIGLGIFGIPTVLTIGALGFYGIRIATRWVRY</sequence>
<feature type="domain" description="Aldehyde dehydrogenase" evidence="2">
    <location>
        <begin position="14"/>
        <end position="161"/>
    </location>
</feature>
<dbReference type="InterPro" id="IPR016163">
    <property type="entry name" value="Ald_DH_C"/>
</dbReference>
<evidence type="ECO:0000313" key="4">
    <source>
        <dbReference type="Proteomes" id="UP000799757"/>
    </source>
</evidence>
<evidence type="ECO:0000256" key="1">
    <source>
        <dbReference type="SAM" id="Phobius"/>
    </source>
</evidence>
<evidence type="ECO:0000259" key="2">
    <source>
        <dbReference type="Pfam" id="PF00171"/>
    </source>
</evidence>
<reference evidence="3" key="1">
    <citation type="journal article" date="2020" name="Stud. Mycol.">
        <title>101 Dothideomycetes genomes: a test case for predicting lifestyles and emergence of pathogens.</title>
        <authorList>
            <person name="Haridas S."/>
            <person name="Albert R."/>
            <person name="Binder M."/>
            <person name="Bloem J."/>
            <person name="Labutti K."/>
            <person name="Salamov A."/>
            <person name="Andreopoulos B."/>
            <person name="Baker S."/>
            <person name="Barry K."/>
            <person name="Bills G."/>
            <person name="Bluhm B."/>
            <person name="Cannon C."/>
            <person name="Castanera R."/>
            <person name="Culley D."/>
            <person name="Daum C."/>
            <person name="Ezra D."/>
            <person name="Gonzalez J."/>
            <person name="Henrissat B."/>
            <person name="Kuo A."/>
            <person name="Liang C."/>
            <person name="Lipzen A."/>
            <person name="Lutzoni F."/>
            <person name="Magnuson J."/>
            <person name="Mondo S."/>
            <person name="Nolan M."/>
            <person name="Ohm R."/>
            <person name="Pangilinan J."/>
            <person name="Park H.-J."/>
            <person name="Ramirez L."/>
            <person name="Alfaro M."/>
            <person name="Sun H."/>
            <person name="Tritt A."/>
            <person name="Yoshinaga Y."/>
            <person name="Zwiers L.-H."/>
            <person name="Turgeon B."/>
            <person name="Goodwin S."/>
            <person name="Spatafora J."/>
            <person name="Crous P."/>
            <person name="Grigoriev I."/>
        </authorList>
    </citation>
    <scope>NUCLEOTIDE SEQUENCE</scope>
    <source>
        <strain evidence="3">CBS 109.77</strain>
    </source>
</reference>
<dbReference type="AlphaFoldDB" id="A0A6A6XPZ8"/>
<evidence type="ECO:0000313" key="3">
    <source>
        <dbReference type="EMBL" id="KAF2798429.1"/>
    </source>
</evidence>
<keyword evidence="1" id="KW-1133">Transmembrane helix</keyword>
<feature type="transmembrane region" description="Helical" evidence="1">
    <location>
        <begin position="459"/>
        <end position="482"/>
    </location>
</feature>
<dbReference type="Gene3D" id="3.40.309.10">
    <property type="entry name" value="Aldehyde Dehydrogenase, Chain A, domain 2"/>
    <property type="match status" value="1"/>
</dbReference>
<proteinExistence type="predicted"/>
<dbReference type="PANTHER" id="PTHR43111">
    <property type="entry name" value="ALDEHYDE DEHYDROGENASE B-RELATED"/>
    <property type="match status" value="1"/>
</dbReference>
<keyword evidence="1" id="KW-0472">Membrane</keyword>
<dbReference type="OrthoDB" id="5596991at2759"/>
<dbReference type="Gene3D" id="3.40.605.10">
    <property type="entry name" value="Aldehyde Dehydrogenase, Chain A, domain 1"/>
    <property type="match status" value="1"/>
</dbReference>
<keyword evidence="4" id="KW-1185">Reference proteome</keyword>
<feature type="domain" description="Aldehyde dehydrogenase" evidence="2">
    <location>
        <begin position="207"/>
        <end position="371"/>
    </location>
</feature>
<name>A0A6A6XPZ8_9PLEO</name>